<dbReference type="STRING" id="650164.K5WQ17"/>
<evidence type="ECO:0000256" key="4">
    <source>
        <dbReference type="ARBA" id="ARBA00022801"/>
    </source>
</evidence>
<dbReference type="Proteomes" id="UP000008370">
    <property type="component" value="Unassembled WGS sequence"/>
</dbReference>
<accession>K5WQ17</accession>
<keyword evidence="3" id="KW-0551">Lipid droplet</keyword>
<dbReference type="InterPro" id="IPR019363">
    <property type="entry name" value="LDAH"/>
</dbReference>
<reference evidence="5 6" key="1">
    <citation type="journal article" date="2012" name="BMC Genomics">
        <title>Comparative genomics of the white-rot fungi, Phanerochaete carnosa and P. chrysosporium, to elucidate the genetic basis of the distinct wood types they colonize.</title>
        <authorList>
            <person name="Suzuki H."/>
            <person name="MacDonald J."/>
            <person name="Syed K."/>
            <person name="Salamov A."/>
            <person name="Hori C."/>
            <person name="Aerts A."/>
            <person name="Henrissat B."/>
            <person name="Wiebenga A."/>
            <person name="vanKuyk P.A."/>
            <person name="Barry K."/>
            <person name="Lindquist E."/>
            <person name="LaButti K."/>
            <person name="Lapidus A."/>
            <person name="Lucas S."/>
            <person name="Coutinho P."/>
            <person name="Gong Y."/>
            <person name="Samejima M."/>
            <person name="Mahadevan R."/>
            <person name="Abou-Zaid M."/>
            <person name="de Vries R.P."/>
            <person name="Igarashi K."/>
            <person name="Yadav J.S."/>
            <person name="Grigoriev I.V."/>
            <person name="Master E.R."/>
        </authorList>
    </citation>
    <scope>NUCLEOTIDE SEQUENCE [LARGE SCALE GENOMIC DNA]</scope>
    <source>
        <strain evidence="5 6">HHB-10118-sp</strain>
    </source>
</reference>
<dbReference type="OrthoDB" id="448051at2759"/>
<name>K5WQ17_PHACS</name>
<dbReference type="PANTHER" id="PTHR13390:SF0">
    <property type="entry name" value="LIPID DROPLET-ASSOCIATED HYDROLASE"/>
    <property type="match status" value="1"/>
</dbReference>
<keyword evidence="6" id="KW-1185">Reference proteome</keyword>
<protein>
    <recommendedName>
        <fullName evidence="7">AB hydrolase-1 domain-containing protein</fullName>
    </recommendedName>
</protein>
<dbReference type="Gene3D" id="3.40.50.1820">
    <property type="entry name" value="alpha/beta hydrolase"/>
    <property type="match status" value="1"/>
</dbReference>
<dbReference type="AlphaFoldDB" id="K5WQ17"/>
<dbReference type="GO" id="GO:0019915">
    <property type="term" value="P:lipid storage"/>
    <property type="evidence" value="ECO:0007669"/>
    <property type="project" value="InterPro"/>
</dbReference>
<organism evidence="5 6">
    <name type="scientific">Phanerochaete carnosa (strain HHB-10118-sp)</name>
    <name type="common">White-rot fungus</name>
    <name type="synonym">Peniophora carnosa</name>
    <dbReference type="NCBI Taxonomy" id="650164"/>
    <lineage>
        <taxon>Eukaryota</taxon>
        <taxon>Fungi</taxon>
        <taxon>Dikarya</taxon>
        <taxon>Basidiomycota</taxon>
        <taxon>Agaricomycotina</taxon>
        <taxon>Agaricomycetes</taxon>
        <taxon>Polyporales</taxon>
        <taxon>Phanerochaetaceae</taxon>
        <taxon>Phanerochaete</taxon>
    </lineage>
</organism>
<comment type="subcellular location">
    <subcellularLocation>
        <location evidence="1">Lipid droplet</location>
    </subcellularLocation>
</comment>
<evidence type="ECO:0000256" key="2">
    <source>
        <dbReference type="ARBA" id="ARBA00008300"/>
    </source>
</evidence>
<evidence type="ECO:0000256" key="1">
    <source>
        <dbReference type="ARBA" id="ARBA00004502"/>
    </source>
</evidence>
<dbReference type="InParanoid" id="K5WQ17"/>
<proteinExistence type="inferred from homology"/>
<dbReference type="HOGENOM" id="CLU_018394_1_1_1"/>
<dbReference type="EMBL" id="JH930468">
    <property type="protein sequence ID" value="EKM61299.1"/>
    <property type="molecule type" value="Genomic_DNA"/>
</dbReference>
<sequence>MESVQLPVCLEPCGVEFVGEPSTEPVNYHSALFRHRRFPSTAHVLWWPSQSGSKTCIIFIPAGADQFSTGNPGLLAWYTPFLAAIHEKSERRLNILAHAFVGHTPGIEADNTEYSAVSLSAQVEHALEFTDAVKREYDRVVVVGHSVGSWVVTQVLKHRENSVDAAFLLFPTICHMKNTPNGRRLSGLFVPPFPRTIAWFSRLSHAIPDRVVAFLYSDWPFAQRTVLRRLISSPAVVYNCLTMAHEEMKAITTLDEGLLQRNKERLHVYFAEGDGWVGGQKEKVLRALDGEETVKVAHGTADIPHAFCINHGETLARQCSEWLSEGGFL</sequence>
<evidence type="ECO:0008006" key="7">
    <source>
        <dbReference type="Google" id="ProtNLM"/>
    </source>
</evidence>
<keyword evidence="4" id="KW-0378">Hydrolase</keyword>
<evidence type="ECO:0000256" key="3">
    <source>
        <dbReference type="ARBA" id="ARBA00022677"/>
    </source>
</evidence>
<gene>
    <name evidence="5" type="ORF">PHACADRAFT_180430</name>
</gene>
<dbReference type="GeneID" id="18909955"/>
<dbReference type="RefSeq" id="XP_007390723.1">
    <property type="nucleotide sequence ID" value="XM_007390661.1"/>
</dbReference>
<evidence type="ECO:0000313" key="6">
    <source>
        <dbReference type="Proteomes" id="UP000008370"/>
    </source>
</evidence>
<dbReference type="GO" id="GO:0016298">
    <property type="term" value="F:lipase activity"/>
    <property type="evidence" value="ECO:0007669"/>
    <property type="project" value="InterPro"/>
</dbReference>
<dbReference type="SUPFAM" id="SSF53474">
    <property type="entry name" value="alpha/beta-Hydrolases"/>
    <property type="match status" value="1"/>
</dbReference>
<evidence type="ECO:0000313" key="5">
    <source>
        <dbReference type="EMBL" id="EKM61299.1"/>
    </source>
</evidence>
<dbReference type="PANTHER" id="PTHR13390">
    <property type="entry name" value="LIPASE"/>
    <property type="match status" value="1"/>
</dbReference>
<dbReference type="InterPro" id="IPR029058">
    <property type="entry name" value="AB_hydrolase_fold"/>
</dbReference>
<comment type="similarity">
    <text evidence="2">Belongs to the AB hydrolase superfamily. LDAH family.</text>
</comment>
<dbReference type="KEGG" id="pco:PHACADRAFT_180430"/>
<dbReference type="Pfam" id="PF10230">
    <property type="entry name" value="LIDHydrolase"/>
    <property type="match status" value="1"/>
</dbReference>
<dbReference type="GO" id="GO:0005811">
    <property type="term" value="C:lipid droplet"/>
    <property type="evidence" value="ECO:0007669"/>
    <property type="project" value="UniProtKB-SubCell"/>
</dbReference>